<keyword evidence="1" id="KW-0812">Transmembrane</keyword>
<evidence type="ECO:0000256" key="1">
    <source>
        <dbReference type="SAM" id="Phobius"/>
    </source>
</evidence>
<dbReference type="RefSeq" id="WP_275118888.1">
    <property type="nucleotide sequence ID" value="NZ_JAOTPO010000008.1"/>
</dbReference>
<evidence type="ECO:0000313" key="3">
    <source>
        <dbReference type="Proteomes" id="UP001148125"/>
    </source>
</evidence>
<accession>A0ABT5VFN2</accession>
<name>A0ABT5VFN2_9BACI</name>
<organism evidence="2 3">
    <name type="scientific">Alkalihalobacterium chitinilyticum</name>
    <dbReference type="NCBI Taxonomy" id="2980103"/>
    <lineage>
        <taxon>Bacteria</taxon>
        <taxon>Bacillati</taxon>
        <taxon>Bacillota</taxon>
        <taxon>Bacilli</taxon>
        <taxon>Bacillales</taxon>
        <taxon>Bacillaceae</taxon>
        <taxon>Alkalihalobacterium</taxon>
    </lineage>
</organism>
<keyword evidence="1" id="KW-1133">Transmembrane helix</keyword>
<gene>
    <name evidence="2" type="ORF">N7Z68_12930</name>
</gene>
<evidence type="ECO:0008006" key="4">
    <source>
        <dbReference type="Google" id="ProtNLM"/>
    </source>
</evidence>
<sequence length="110" mass="12086">MKKYSFISILVLLMVIGLILIFIELNKDETFTVVQKEAEIGVLIESNKLLNPSYKRATLGLKDVLIVNASGNEIDISKLEVGDEIKAEFRAIAGLSDPPVLSATRVVLLD</sequence>
<comment type="caution">
    <text evidence="2">The sequence shown here is derived from an EMBL/GenBank/DDBJ whole genome shotgun (WGS) entry which is preliminary data.</text>
</comment>
<dbReference type="EMBL" id="JAOTPO010000008">
    <property type="protein sequence ID" value="MDE5414278.1"/>
    <property type="molecule type" value="Genomic_DNA"/>
</dbReference>
<dbReference type="Proteomes" id="UP001148125">
    <property type="component" value="Unassembled WGS sequence"/>
</dbReference>
<reference evidence="2" key="1">
    <citation type="submission" date="2024-05" db="EMBL/GenBank/DDBJ databases">
        <title>Alkalihalobacillus sp. strain MEB203 novel alkaliphilic bacterium from Lonar Lake, India.</title>
        <authorList>
            <person name="Joshi A."/>
            <person name="Thite S."/>
            <person name="Mengade P."/>
        </authorList>
    </citation>
    <scope>NUCLEOTIDE SEQUENCE</scope>
    <source>
        <strain evidence="2">MEB 203</strain>
    </source>
</reference>
<proteinExistence type="predicted"/>
<keyword evidence="3" id="KW-1185">Reference proteome</keyword>
<keyword evidence="1" id="KW-0472">Membrane</keyword>
<evidence type="ECO:0000313" key="2">
    <source>
        <dbReference type="EMBL" id="MDE5414278.1"/>
    </source>
</evidence>
<protein>
    <recommendedName>
        <fullName evidence="4">DUF3221 domain-containing protein</fullName>
    </recommendedName>
</protein>
<feature type="transmembrane region" description="Helical" evidence="1">
    <location>
        <begin position="6"/>
        <end position="23"/>
    </location>
</feature>